<evidence type="ECO:0000313" key="2">
    <source>
        <dbReference type="Proteomes" id="UP001176941"/>
    </source>
</evidence>
<protein>
    <submittedName>
        <fullName evidence="1">Uncharacterized protein</fullName>
    </submittedName>
</protein>
<sequence>MLSAHLCGLPSQTTRPGKGRVSRYCLVTPLCPDSLRPHRLVAPPGSSVHEILQATILEWVVISSSIKKFLSAFLKHLMKSSESTFFGQPHIGHEFQVFPARKLRHSCQLFCGAVCNGAIPLLLKAQPPSLHDPSSHRC</sequence>
<gene>
    <name evidence="1" type="ORF">MRATA1EN1_LOCUS29012</name>
</gene>
<accession>A0ABN9A330</accession>
<proteinExistence type="predicted"/>
<dbReference type="Proteomes" id="UP001176941">
    <property type="component" value="Chromosome X"/>
</dbReference>
<dbReference type="EMBL" id="OX460343">
    <property type="protein sequence ID" value="CAI9180050.1"/>
    <property type="molecule type" value="Genomic_DNA"/>
</dbReference>
<reference evidence="1" key="1">
    <citation type="submission" date="2023-04" db="EMBL/GenBank/DDBJ databases">
        <authorList>
            <consortium name="ELIXIR-Norway"/>
        </authorList>
    </citation>
    <scope>NUCLEOTIDE SEQUENCE [LARGE SCALE GENOMIC DNA]</scope>
</reference>
<organism evidence="1 2">
    <name type="scientific">Rangifer tarandus platyrhynchus</name>
    <name type="common">Svalbard reindeer</name>
    <dbReference type="NCBI Taxonomy" id="3082113"/>
    <lineage>
        <taxon>Eukaryota</taxon>
        <taxon>Metazoa</taxon>
        <taxon>Chordata</taxon>
        <taxon>Craniata</taxon>
        <taxon>Vertebrata</taxon>
        <taxon>Euteleostomi</taxon>
        <taxon>Mammalia</taxon>
        <taxon>Eutheria</taxon>
        <taxon>Laurasiatheria</taxon>
        <taxon>Artiodactyla</taxon>
        <taxon>Ruminantia</taxon>
        <taxon>Pecora</taxon>
        <taxon>Cervidae</taxon>
        <taxon>Odocoileinae</taxon>
        <taxon>Rangifer</taxon>
    </lineage>
</organism>
<evidence type="ECO:0000313" key="1">
    <source>
        <dbReference type="EMBL" id="CAI9180050.1"/>
    </source>
</evidence>
<keyword evidence="2" id="KW-1185">Reference proteome</keyword>
<name>A0ABN9A330_RANTA</name>